<comment type="catalytic activity">
    <reaction evidence="9">
        <text>L-aspartate(in) + succinate(out) = L-aspartate(out) + succinate(in)</text>
        <dbReference type="Rhea" id="RHEA:29343"/>
        <dbReference type="ChEBI" id="CHEBI:29991"/>
        <dbReference type="ChEBI" id="CHEBI:30031"/>
    </reaction>
    <physiologicalReaction direction="right-to-left" evidence="9">
        <dbReference type="Rhea" id="RHEA:29345"/>
    </physiologicalReaction>
</comment>
<dbReference type="RefSeq" id="WP_008810092.1">
    <property type="nucleotide sequence ID" value="NZ_CALFDP010000054.1"/>
</dbReference>
<comment type="subcellular location">
    <subcellularLocation>
        <location evidence="1 12">Cell inner membrane</location>
        <topology evidence="1 12">Multi-pass membrane protein</topology>
    </subcellularLocation>
</comment>
<sequence length="438" mass="45704">MVTLIELAIVFLAIFMGVRHGGLALGFWGGLGLIVLAVVFGVFPTAPPIDVMLIILAVCTAASCMEAVGGLDILVRFAAKIIRAKPKMVGVVAPVVSFFLTFFAGTGNAVYALLPVVYEVSYNAGVRPEPAMAGTAVAGQVGITASPIAAAMAAMIGLFAQNGHGDIGLGQILMITFPACLIGVILGSIICVFFGKDLKNDPAYQARLKAGLVLPPEKLSDRKLPPQAAWSVLIFFGAIVVIVLAGFFPNLRVLPGGTKAVGMALVIEAVMLAAGAFMMLFCKPDVKKIVKSPVMEACVVSITCVFGVAWMSDSFIAANKDVFMQVAGSLAQVAPWLFTFILAGMSALLASQGATTRAIMPLGFALGINPWYLIAMFPAVNCLFILPTTGPALAAVGMDRSGTTYIGKYILNHSFQLPGLVMVAISVVTAFGLVSFFA</sequence>
<comment type="catalytic activity">
    <reaction evidence="11">
        <text>fumarate(in) + succinate(out) = fumarate(out) + succinate(in)</text>
        <dbReference type="Rhea" id="RHEA:29323"/>
        <dbReference type="ChEBI" id="CHEBI:29806"/>
        <dbReference type="ChEBI" id="CHEBI:30031"/>
    </reaction>
    <physiologicalReaction direction="right-to-left" evidence="11">
        <dbReference type="Rhea" id="RHEA:29325"/>
    </physiologicalReaction>
</comment>
<evidence type="ECO:0000256" key="3">
    <source>
        <dbReference type="ARBA" id="ARBA00022448"/>
    </source>
</evidence>
<keyword evidence="4 12" id="KW-1003">Cell membrane</keyword>
<evidence type="ECO:0000313" key="13">
    <source>
        <dbReference type="EMBL" id="MTU43737.1"/>
    </source>
</evidence>
<dbReference type="NCBIfam" id="NF009136">
    <property type="entry name" value="PRK12489.1"/>
    <property type="match status" value="1"/>
</dbReference>
<evidence type="ECO:0000256" key="2">
    <source>
        <dbReference type="ARBA" id="ARBA00006413"/>
    </source>
</evidence>
<comment type="caution">
    <text evidence="13">The sequence shown here is derived from an EMBL/GenBank/DDBJ whole genome shotgun (WGS) entry which is preliminary data.</text>
</comment>
<reference evidence="13 14" key="1">
    <citation type="journal article" date="2019" name="Nat. Med.">
        <title>A library of human gut bacterial isolates paired with longitudinal multiomics data enables mechanistic microbiome research.</title>
        <authorList>
            <person name="Poyet M."/>
            <person name="Groussin M."/>
            <person name="Gibbons S.M."/>
            <person name="Avila-Pacheco J."/>
            <person name="Jiang X."/>
            <person name="Kearney S.M."/>
            <person name="Perrotta A.R."/>
            <person name="Berdy B."/>
            <person name="Zhao S."/>
            <person name="Lieberman T.D."/>
            <person name="Swanson P.K."/>
            <person name="Smith M."/>
            <person name="Roesemann S."/>
            <person name="Alexander J.E."/>
            <person name="Rich S.A."/>
            <person name="Livny J."/>
            <person name="Vlamakis H."/>
            <person name="Clish C."/>
            <person name="Bullock K."/>
            <person name="Deik A."/>
            <person name="Scott J."/>
            <person name="Pierce K.A."/>
            <person name="Xavier R.J."/>
            <person name="Alm E.J."/>
        </authorList>
    </citation>
    <scope>NUCLEOTIDE SEQUENCE [LARGE SCALE GENOMIC DNA]</scope>
    <source>
        <strain evidence="13 14">BIOML-A2</strain>
    </source>
</reference>
<evidence type="ECO:0000313" key="14">
    <source>
        <dbReference type="Proteomes" id="UP000462362"/>
    </source>
</evidence>
<dbReference type="PIRSF" id="PIRSF004539">
    <property type="entry name" value="C4-dicrbxl_trns"/>
    <property type="match status" value="1"/>
</dbReference>
<dbReference type="InterPro" id="IPR004668">
    <property type="entry name" value="Anaer_Dcu_memb_transpt"/>
</dbReference>
<evidence type="ECO:0000256" key="12">
    <source>
        <dbReference type="PIRNR" id="PIRNR004539"/>
    </source>
</evidence>
<proteinExistence type="inferred from homology"/>
<dbReference type="PANTHER" id="PTHR36106:SF3">
    <property type="entry name" value="ANAEROBIC C4-DICARBOXYLATE TRANSPORTER DCUB"/>
    <property type="match status" value="1"/>
</dbReference>
<evidence type="ECO:0000256" key="11">
    <source>
        <dbReference type="ARBA" id="ARBA00034287"/>
    </source>
</evidence>
<dbReference type="AlphaFoldDB" id="A0A6I3SC53"/>
<protein>
    <recommendedName>
        <fullName evidence="12">C4-dicarboxylate transporter</fullName>
    </recommendedName>
</protein>
<dbReference type="EMBL" id="WNCL01000027">
    <property type="protein sequence ID" value="MTU43737.1"/>
    <property type="molecule type" value="Genomic_DNA"/>
</dbReference>
<comment type="similarity">
    <text evidence="2 12">Belongs to the DcuA/DcuB transporter (TC 2.A.13.1) family.</text>
</comment>
<organism evidence="13 14">
    <name type="scientific">Parasutterella excrementihominis</name>
    <dbReference type="NCBI Taxonomy" id="487175"/>
    <lineage>
        <taxon>Bacteria</taxon>
        <taxon>Pseudomonadati</taxon>
        <taxon>Pseudomonadota</taxon>
        <taxon>Betaproteobacteria</taxon>
        <taxon>Burkholderiales</taxon>
        <taxon>Sutterellaceae</taxon>
        <taxon>Parasutterella</taxon>
    </lineage>
</organism>
<keyword evidence="5 12" id="KW-0997">Cell inner membrane</keyword>
<dbReference type="NCBIfam" id="TIGR00770">
    <property type="entry name" value="Dcu"/>
    <property type="match status" value="1"/>
</dbReference>
<keyword evidence="7" id="KW-1133">Transmembrane helix</keyword>
<comment type="catalytic activity">
    <reaction evidence="10">
        <text>(S)-malate(in) + succinate(out) = (S)-malate(out) + succinate(in)</text>
        <dbReference type="Rhea" id="RHEA:29327"/>
        <dbReference type="ChEBI" id="CHEBI:15589"/>
        <dbReference type="ChEBI" id="CHEBI:30031"/>
    </reaction>
    <physiologicalReaction direction="right-to-left" evidence="10">
        <dbReference type="Rhea" id="RHEA:29329"/>
    </physiologicalReaction>
</comment>
<evidence type="ECO:0000256" key="1">
    <source>
        <dbReference type="ARBA" id="ARBA00004429"/>
    </source>
</evidence>
<evidence type="ECO:0000256" key="6">
    <source>
        <dbReference type="ARBA" id="ARBA00022692"/>
    </source>
</evidence>
<dbReference type="Proteomes" id="UP000462362">
    <property type="component" value="Unassembled WGS sequence"/>
</dbReference>
<accession>A0A6I3SC53</accession>
<dbReference type="GeneID" id="43348307"/>
<dbReference type="Pfam" id="PF03605">
    <property type="entry name" value="DcuA_DcuB"/>
    <property type="match status" value="1"/>
</dbReference>
<dbReference type="NCBIfam" id="NF006927">
    <property type="entry name" value="PRK09412.1"/>
    <property type="match status" value="1"/>
</dbReference>
<keyword evidence="6" id="KW-0812">Transmembrane</keyword>
<keyword evidence="8 12" id="KW-0472">Membrane</keyword>
<name>A0A6I3SC53_9BURK</name>
<dbReference type="GO" id="GO:0015556">
    <property type="term" value="F:C4-dicarboxylate transmembrane transporter activity"/>
    <property type="evidence" value="ECO:0007669"/>
    <property type="project" value="InterPro"/>
</dbReference>
<evidence type="ECO:0000256" key="5">
    <source>
        <dbReference type="ARBA" id="ARBA00022519"/>
    </source>
</evidence>
<keyword evidence="3 12" id="KW-0813">Transport</keyword>
<gene>
    <name evidence="13" type="ORF">GMD42_08920</name>
</gene>
<evidence type="ECO:0000256" key="4">
    <source>
        <dbReference type="ARBA" id="ARBA00022475"/>
    </source>
</evidence>
<evidence type="ECO:0000256" key="10">
    <source>
        <dbReference type="ARBA" id="ARBA00034284"/>
    </source>
</evidence>
<evidence type="ECO:0000256" key="9">
    <source>
        <dbReference type="ARBA" id="ARBA00034237"/>
    </source>
</evidence>
<comment type="function">
    <text evidence="12">Responsible for the transport of C4-dicarboxylates.</text>
</comment>
<dbReference type="GO" id="GO:0005886">
    <property type="term" value="C:plasma membrane"/>
    <property type="evidence" value="ECO:0007669"/>
    <property type="project" value="UniProtKB-SubCell"/>
</dbReference>
<evidence type="ECO:0000256" key="7">
    <source>
        <dbReference type="ARBA" id="ARBA00022989"/>
    </source>
</evidence>
<evidence type="ECO:0000256" key="8">
    <source>
        <dbReference type="ARBA" id="ARBA00023136"/>
    </source>
</evidence>
<dbReference type="PANTHER" id="PTHR36106">
    <property type="entry name" value="ANAEROBIC C4-DICARBOXYLATE TRANSPORTER DCUB"/>
    <property type="match status" value="1"/>
</dbReference>